<dbReference type="Proteomes" id="UP000265520">
    <property type="component" value="Unassembled WGS sequence"/>
</dbReference>
<evidence type="ECO:0000313" key="2">
    <source>
        <dbReference type="Proteomes" id="UP000265520"/>
    </source>
</evidence>
<evidence type="ECO:0000313" key="1">
    <source>
        <dbReference type="EMBL" id="MCI54621.1"/>
    </source>
</evidence>
<proteinExistence type="predicted"/>
<name>A0A392T0F2_9FABA</name>
<accession>A0A392T0F2</accession>
<reference evidence="1 2" key="1">
    <citation type="journal article" date="2018" name="Front. Plant Sci.">
        <title>Red Clover (Trifolium pratense) and Zigzag Clover (T. medium) - A Picture of Genomic Similarities and Differences.</title>
        <authorList>
            <person name="Dluhosova J."/>
            <person name="Istvanek J."/>
            <person name="Nedelnik J."/>
            <person name="Repkova J."/>
        </authorList>
    </citation>
    <scope>NUCLEOTIDE SEQUENCE [LARGE SCALE GENOMIC DNA]</scope>
    <source>
        <strain evidence="2">cv. 10/8</strain>
        <tissue evidence="1">Leaf</tissue>
    </source>
</reference>
<dbReference type="EMBL" id="LXQA010482228">
    <property type="protein sequence ID" value="MCI54621.1"/>
    <property type="molecule type" value="Genomic_DNA"/>
</dbReference>
<organism evidence="1 2">
    <name type="scientific">Trifolium medium</name>
    <dbReference type="NCBI Taxonomy" id="97028"/>
    <lineage>
        <taxon>Eukaryota</taxon>
        <taxon>Viridiplantae</taxon>
        <taxon>Streptophyta</taxon>
        <taxon>Embryophyta</taxon>
        <taxon>Tracheophyta</taxon>
        <taxon>Spermatophyta</taxon>
        <taxon>Magnoliopsida</taxon>
        <taxon>eudicotyledons</taxon>
        <taxon>Gunneridae</taxon>
        <taxon>Pentapetalae</taxon>
        <taxon>rosids</taxon>
        <taxon>fabids</taxon>
        <taxon>Fabales</taxon>
        <taxon>Fabaceae</taxon>
        <taxon>Papilionoideae</taxon>
        <taxon>50 kb inversion clade</taxon>
        <taxon>NPAAA clade</taxon>
        <taxon>Hologalegina</taxon>
        <taxon>IRL clade</taxon>
        <taxon>Trifolieae</taxon>
        <taxon>Trifolium</taxon>
    </lineage>
</organism>
<comment type="caution">
    <text evidence="1">The sequence shown here is derived from an EMBL/GenBank/DDBJ whole genome shotgun (WGS) entry which is preliminary data.</text>
</comment>
<feature type="non-terminal residue" evidence="1">
    <location>
        <position position="1"/>
    </location>
</feature>
<dbReference type="AlphaFoldDB" id="A0A392T0F2"/>
<sequence>DRLLLHDVDWACYEEHQHICPLQPINLYSGWIKCGPMKVQYLPERVLRQFGYVQTIPRLPHKSAPINTSLRQIDNR</sequence>
<protein>
    <submittedName>
        <fullName evidence="1">Putative IMP dehydrogenase/GMP reductase</fullName>
    </submittedName>
</protein>
<keyword evidence="2" id="KW-1185">Reference proteome</keyword>
<feature type="non-terminal residue" evidence="1">
    <location>
        <position position="76"/>
    </location>
</feature>